<dbReference type="PROSITE" id="PS51257">
    <property type="entry name" value="PROKAR_LIPOPROTEIN"/>
    <property type="match status" value="1"/>
</dbReference>
<name>A0ABM8IC97_9BACE</name>
<dbReference type="EMBL" id="AP028055">
    <property type="protein sequence ID" value="BEG99593.1"/>
    <property type="molecule type" value="Genomic_DNA"/>
</dbReference>
<keyword evidence="1" id="KW-1133">Transmembrane helix</keyword>
<evidence type="ECO:0000313" key="3">
    <source>
        <dbReference type="Proteomes" id="UP001496674"/>
    </source>
</evidence>
<keyword evidence="1" id="KW-0812">Transmembrane</keyword>
<keyword evidence="3" id="KW-1185">Reference proteome</keyword>
<evidence type="ECO:0000256" key="1">
    <source>
        <dbReference type="SAM" id="Phobius"/>
    </source>
</evidence>
<reference evidence="2 3" key="1">
    <citation type="submission" date="2023-04" db="EMBL/GenBank/DDBJ databases">
        <title>Draft genome sequence of acteroides sedimenti strain YN3PY1.</title>
        <authorList>
            <person name="Yoshida N."/>
        </authorList>
    </citation>
    <scope>NUCLEOTIDE SEQUENCE [LARGE SCALE GENOMIC DNA]</scope>
    <source>
        <strain evidence="2 3">YN3PY1</strain>
    </source>
</reference>
<keyword evidence="1" id="KW-0472">Membrane</keyword>
<feature type="transmembrane region" description="Helical" evidence="1">
    <location>
        <begin position="43"/>
        <end position="68"/>
    </location>
</feature>
<evidence type="ECO:0000313" key="2">
    <source>
        <dbReference type="EMBL" id="BEG99593.1"/>
    </source>
</evidence>
<feature type="transmembrane region" description="Helical" evidence="1">
    <location>
        <begin position="12"/>
        <end position="31"/>
    </location>
</feature>
<dbReference type="Proteomes" id="UP001496674">
    <property type="component" value="Chromosome"/>
</dbReference>
<organism evidence="2 3">
    <name type="scientific">Bacteroides sedimenti</name>
    <dbReference type="NCBI Taxonomy" id="2136147"/>
    <lineage>
        <taxon>Bacteria</taxon>
        <taxon>Pseudomonadati</taxon>
        <taxon>Bacteroidota</taxon>
        <taxon>Bacteroidia</taxon>
        <taxon>Bacteroidales</taxon>
        <taxon>Bacteroidaceae</taxon>
        <taxon>Bacteroides</taxon>
    </lineage>
</organism>
<evidence type="ECO:0008006" key="4">
    <source>
        <dbReference type="Google" id="ProtNLM"/>
    </source>
</evidence>
<sequence length="71" mass="8178">MNKYPFFDKVRLCIPIILSILLFTSCSDLIYGTADVVYGLSKIFWFFFKIGLVIIGLWIVLVILINVFGKK</sequence>
<protein>
    <recommendedName>
        <fullName evidence="4">Lipoprotein</fullName>
    </recommendedName>
</protein>
<gene>
    <name evidence="2" type="ORF">BSYN_18580</name>
</gene>
<proteinExistence type="predicted"/>
<accession>A0ABM8IC97</accession>